<feature type="region of interest" description="Disordered" evidence="1">
    <location>
        <begin position="38"/>
        <end position="60"/>
    </location>
</feature>
<accession>A0A3P7L0R6</accession>
<protein>
    <submittedName>
        <fullName evidence="2">Uncharacterized protein</fullName>
    </submittedName>
</protein>
<evidence type="ECO:0000313" key="2">
    <source>
        <dbReference type="EMBL" id="VDM76335.1"/>
    </source>
</evidence>
<dbReference type="Proteomes" id="UP000270094">
    <property type="component" value="Unassembled WGS sequence"/>
</dbReference>
<dbReference type="EMBL" id="UYYB01096790">
    <property type="protein sequence ID" value="VDM76335.1"/>
    <property type="molecule type" value="Genomic_DNA"/>
</dbReference>
<reference evidence="2 3" key="1">
    <citation type="submission" date="2018-11" db="EMBL/GenBank/DDBJ databases">
        <authorList>
            <consortium name="Pathogen Informatics"/>
        </authorList>
    </citation>
    <scope>NUCLEOTIDE SEQUENCE [LARGE SCALE GENOMIC DNA]</scope>
</reference>
<organism evidence="2 3">
    <name type="scientific">Strongylus vulgaris</name>
    <name type="common">Blood worm</name>
    <dbReference type="NCBI Taxonomy" id="40348"/>
    <lineage>
        <taxon>Eukaryota</taxon>
        <taxon>Metazoa</taxon>
        <taxon>Ecdysozoa</taxon>
        <taxon>Nematoda</taxon>
        <taxon>Chromadorea</taxon>
        <taxon>Rhabditida</taxon>
        <taxon>Rhabditina</taxon>
        <taxon>Rhabditomorpha</taxon>
        <taxon>Strongyloidea</taxon>
        <taxon>Strongylidae</taxon>
        <taxon>Strongylus</taxon>
    </lineage>
</organism>
<name>A0A3P7L0R6_STRVU</name>
<proteinExistence type="predicted"/>
<evidence type="ECO:0000313" key="3">
    <source>
        <dbReference type="Proteomes" id="UP000270094"/>
    </source>
</evidence>
<dbReference type="AlphaFoldDB" id="A0A3P7L0R6"/>
<gene>
    <name evidence="2" type="ORF">SVUK_LOCUS11333</name>
</gene>
<evidence type="ECO:0000256" key="1">
    <source>
        <dbReference type="SAM" id="MobiDB-lite"/>
    </source>
</evidence>
<keyword evidence="3" id="KW-1185">Reference proteome</keyword>
<sequence length="84" mass="9438">MSSAKEWFKRNFHLPLQAAVNSFIDTVSPLEVLRNCSRPMSSREMSPGLGQRAVTERHLSRRSQSFPIVDELGRKVGGTLGKPR</sequence>